<dbReference type="GO" id="GO:0005737">
    <property type="term" value="C:cytoplasm"/>
    <property type="evidence" value="ECO:0007669"/>
    <property type="project" value="UniProtKB-SubCell"/>
</dbReference>
<organism evidence="12 13">
    <name type="scientific">Xenopus laevis</name>
    <name type="common">African clawed frog</name>
    <dbReference type="NCBI Taxonomy" id="8355"/>
    <lineage>
        <taxon>Eukaryota</taxon>
        <taxon>Metazoa</taxon>
        <taxon>Chordata</taxon>
        <taxon>Craniata</taxon>
        <taxon>Vertebrata</taxon>
        <taxon>Euteleostomi</taxon>
        <taxon>Amphibia</taxon>
        <taxon>Batrachia</taxon>
        <taxon>Anura</taxon>
        <taxon>Pipoidea</taxon>
        <taxon>Pipidae</taxon>
        <taxon>Xenopodinae</taxon>
        <taxon>Xenopus</taxon>
        <taxon>Xenopus</taxon>
    </lineage>
</organism>
<gene>
    <name evidence="13 14" type="primary">cdca7.S</name>
</gene>
<keyword evidence="8" id="KW-0804">Transcription</keyword>
<dbReference type="InterPro" id="IPR040221">
    <property type="entry name" value="CDCA7/CDA7L"/>
</dbReference>
<keyword evidence="13" id="KW-0131">Cell cycle</keyword>
<evidence type="ECO:0000313" key="12">
    <source>
        <dbReference type="Proteomes" id="UP000186698"/>
    </source>
</evidence>
<dbReference type="Proteomes" id="UP000186698">
    <property type="component" value="Chromosome 9_10S"/>
</dbReference>
<keyword evidence="6" id="KW-0832">Ubl conjugation</keyword>
<evidence type="ECO:0000256" key="10">
    <source>
        <dbReference type="SAM" id="MobiDB-lite"/>
    </source>
</evidence>
<dbReference type="PANTHER" id="PTHR31169">
    <property type="entry name" value="OS05G0300700 PROTEIN"/>
    <property type="match status" value="1"/>
</dbReference>
<evidence type="ECO:0000256" key="5">
    <source>
        <dbReference type="ARBA" id="ARBA00022553"/>
    </source>
</evidence>
<keyword evidence="3" id="KW-0963">Cytoplasm</keyword>
<evidence type="ECO:0000313" key="14">
    <source>
        <dbReference type="Xenbase" id="XB-GENE-17330872"/>
    </source>
</evidence>
<dbReference type="GO" id="GO:0005634">
    <property type="term" value="C:nucleus"/>
    <property type="evidence" value="ECO:0000318"/>
    <property type="project" value="GO_Central"/>
</dbReference>
<evidence type="ECO:0000313" key="13">
    <source>
        <dbReference type="RefSeq" id="XP_018094355.1"/>
    </source>
</evidence>
<keyword evidence="9" id="KW-0539">Nucleus</keyword>
<dbReference type="CTD" id="108702996"/>
<evidence type="ECO:0000256" key="7">
    <source>
        <dbReference type="ARBA" id="ARBA00023015"/>
    </source>
</evidence>
<dbReference type="InterPro" id="IPR018866">
    <property type="entry name" value="Znf-4CXXC_R1"/>
</dbReference>
<reference evidence="13" key="1">
    <citation type="submission" date="2025-08" db="UniProtKB">
        <authorList>
            <consortium name="RefSeq"/>
        </authorList>
    </citation>
    <scope>IDENTIFICATION</scope>
    <source>
        <strain evidence="13">J_2021</strain>
        <tissue evidence="13">Erythrocytes</tissue>
    </source>
</reference>
<dbReference type="PANTHER" id="PTHR31169:SF2">
    <property type="entry name" value="CELL DIVISION CYCLE-ASSOCIATED PROTEIN 7"/>
    <property type="match status" value="1"/>
</dbReference>
<keyword evidence="4" id="KW-1017">Isopeptide bond</keyword>
<proteinExistence type="predicted"/>
<name>A0A1L8EPB1_XENLA</name>
<keyword evidence="7" id="KW-0805">Transcription regulation</keyword>
<evidence type="ECO:0000256" key="8">
    <source>
        <dbReference type="ARBA" id="ARBA00023163"/>
    </source>
</evidence>
<evidence type="ECO:0000256" key="9">
    <source>
        <dbReference type="ARBA" id="ARBA00023242"/>
    </source>
</evidence>
<feature type="region of interest" description="Disordered" evidence="10">
    <location>
        <begin position="108"/>
        <end position="174"/>
    </location>
</feature>
<dbReference type="AlphaFoldDB" id="A0A1L8EPB1"/>
<evidence type="ECO:0000259" key="11">
    <source>
        <dbReference type="Pfam" id="PF10497"/>
    </source>
</evidence>
<keyword evidence="5" id="KW-0597">Phosphoprotein</keyword>
<evidence type="ECO:0000256" key="1">
    <source>
        <dbReference type="ARBA" id="ARBA00004123"/>
    </source>
</evidence>
<dbReference type="GO" id="GO:0051301">
    <property type="term" value="P:cell division"/>
    <property type="evidence" value="ECO:0007669"/>
    <property type="project" value="UniProtKB-KW"/>
</dbReference>
<feature type="compositionally biased region" description="Basic residues" evidence="10">
    <location>
        <begin position="122"/>
        <end position="133"/>
    </location>
</feature>
<evidence type="ECO:0000256" key="6">
    <source>
        <dbReference type="ARBA" id="ARBA00022843"/>
    </source>
</evidence>
<evidence type="ECO:0000256" key="4">
    <source>
        <dbReference type="ARBA" id="ARBA00022499"/>
    </source>
</evidence>
<comment type="subcellular location">
    <subcellularLocation>
        <location evidence="2">Cytoplasm</location>
    </subcellularLocation>
    <subcellularLocation>
        <location evidence="1">Nucleus</location>
    </subcellularLocation>
</comment>
<dbReference type="STRING" id="8355.A0A1L8EPB1"/>
<dbReference type="Xenbase" id="XB-GENE-17330872">
    <property type="gene designation" value="cdca7.S"/>
</dbReference>
<protein>
    <submittedName>
        <fullName evidence="13">Cell division cycle-associated protein 7 isoform X1</fullName>
    </submittedName>
</protein>
<sequence length="431" mass="48462">MDPFKLQTQMATRRVSVRCVRIDASKGTVVLKKEDGKKGFQSLRNVKIIPMETTSSSDDSCDSFGSDNFANTSKRFKKGMRTELAKIFSENSDTESFCGFPKSAVEEGMKIQSDSEESGSGKSKKHGRPKRNLPLRVALKFPPKPSSKENPKKQVKGKKPVNSNGSDDESGPNFLEKRALNIKENKAMLAKLMAELNNIPGLFPSKTPFSPSTPKMRKNAPRGPKVATSPRRNPERSSRPHTRSRSLINGPPTQSLDGEEEEDAYYLVRKRKMDNADTEDEEYVPRRRFSGVHTLPHVVRPVEEITQAELNAICVNAREKKYNSATGSTCHQCRQKTTDTKTNCRNPECMGIRGQFCGPCLRNRYGEEVKTALLDPDWHCPPCRGICNCSFCRQRDGRCATGVLVYLAKYHGYDNVHAYLKSLKRELEMED</sequence>
<dbReference type="OMA" id="ICVNARE"/>
<feature type="compositionally biased region" description="Polar residues" evidence="10">
    <location>
        <begin position="245"/>
        <end position="256"/>
    </location>
</feature>
<evidence type="ECO:0000256" key="2">
    <source>
        <dbReference type="ARBA" id="ARBA00004496"/>
    </source>
</evidence>
<dbReference type="GO" id="GO:0006355">
    <property type="term" value="P:regulation of DNA-templated transcription"/>
    <property type="evidence" value="ECO:0007669"/>
    <property type="project" value="InterPro"/>
</dbReference>
<keyword evidence="13" id="KW-0132">Cell division</keyword>
<feature type="region of interest" description="Disordered" evidence="10">
    <location>
        <begin position="199"/>
        <end position="261"/>
    </location>
</feature>
<dbReference type="KEGG" id="xla:108702996"/>
<dbReference type="GeneID" id="108702996"/>
<dbReference type="RefSeq" id="XP_018094355.1">
    <property type="nucleotide sequence ID" value="XM_018238866.2"/>
</dbReference>
<keyword evidence="12" id="KW-1185">Reference proteome</keyword>
<dbReference type="Pfam" id="PF10497">
    <property type="entry name" value="zf-4CXXC_R1"/>
    <property type="match status" value="1"/>
</dbReference>
<evidence type="ECO:0000256" key="3">
    <source>
        <dbReference type="ARBA" id="ARBA00022490"/>
    </source>
</evidence>
<dbReference type="PaxDb" id="8355-A0A1L8EPB1"/>
<feature type="compositionally biased region" description="Low complexity" evidence="10">
    <location>
        <begin position="203"/>
        <end position="214"/>
    </location>
</feature>
<accession>A0A1L8EPB1</accession>
<dbReference type="Bgee" id="108702996">
    <property type="expression patterns" value="Expressed in neurula embryo and 18 other cell types or tissues"/>
</dbReference>
<feature type="domain" description="Zinc-finger" evidence="11">
    <location>
        <begin position="322"/>
        <end position="420"/>
    </location>
</feature>
<dbReference type="OrthoDB" id="298344at2759"/>
<dbReference type="AGR" id="Xenbase:XB-GENE-17330872"/>